<reference evidence="3 4" key="1">
    <citation type="journal article" date="2014" name="Agronomy (Basel)">
        <title>A Draft Genome Sequence for Ensete ventricosum, the Drought-Tolerant Tree Against Hunger.</title>
        <authorList>
            <person name="Harrison J."/>
            <person name="Moore K.A."/>
            <person name="Paszkiewicz K."/>
            <person name="Jones T."/>
            <person name="Grant M."/>
            <person name="Ambacheew D."/>
            <person name="Muzemil S."/>
            <person name="Studholme D.J."/>
        </authorList>
    </citation>
    <scope>NUCLEOTIDE SEQUENCE [LARGE SCALE GENOMIC DNA]</scope>
</reference>
<gene>
    <name evidence="3" type="ORF">B296_00054981</name>
</gene>
<evidence type="ECO:0008006" key="5">
    <source>
        <dbReference type="Google" id="ProtNLM"/>
    </source>
</evidence>
<comment type="caution">
    <text evidence="3">The sequence shown here is derived from an EMBL/GenBank/DDBJ whole genome shotgun (WGS) entry which is preliminary data.</text>
</comment>
<dbReference type="PANTHER" id="PTHR47926">
    <property type="entry name" value="PENTATRICOPEPTIDE REPEAT-CONTAINING PROTEIN"/>
    <property type="match status" value="1"/>
</dbReference>
<feature type="repeat" description="PPR" evidence="2">
    <location>
        <begin position="324"/>
        <end position="358"/>
    </location>
</feature>
<proteinExistence type="predicted"/>
<accession>A0A426Y1J4</accession>
<dbReference type="InterPro" id="IPR046960">
    <property type="entry name" value="PPR_At4g14850-like_plant"/>
</dbReference>
<evidence type="ECO:0000313" key="3">
    <source>
        <dbReference type="EMBL" id="RRT45635.1"/>
    </source>
</evidence>
<evidence type="ECO:0000313" key="4">
    <source>
        <dbReference type="Proteomes" id="UP000287651"/>
    </source>
</evidence>
<dbReference type="Pfam" id="PF20431">
    <property type="entry name" value="E_motif"/>
    <property type="match status" value="1"/>
</dbReference>
<dbReference type="Pfam" id="PF13041">
    <property type="entry name" value="PPR_2"/>
    <property type="match status" value="1"/>
</dbReference>
<sequence>MSSRKFLLVSILRNPNPVFDLSPDVVASLLRILAARSPSFPALRASHALLTVSGAVLFNKNFNRRLAALYSRLSPDDAVLLHCQLRSPDPIVSRFVIKSLVHRRRDPSDVVAFFCRHVHPIGCRPSRCTFPLLITAAKFSESINQGEILHCLALKLGFLGHLPVPNSLIHMYATCDGLDLARQLFDEMPEKDRVSYNSLLDGYVKSCNFDEAERLLRINPDRNVISWSTLFNGFVRNRMFARGISIFQQMQELGVQPDDCSVVSLLVVYTNYELAPHGKSVHGLLLRRWLQIPLHVSNALVNFYCKCGLLDSATKVFERTMEKDLICWNTLISGFGSNGYGEEALGFFKRMLLEGTKPNDITFVGILVACAHSGLVEEALHHFKMMSSEFGLKPTFAHYWCLVDLYVRLESPCDALKVIQEMPLDNQSAIWGAVICLAKVRGDISVGERLGKHLIELEPYNSRRYLPLLNIYTAASRWDKYKELMELMKARGLKKLPDCTLIDLNLVVHKFLVGDKYQPEIEKVYGVLENIADQLKLQPPKADDAMVDAI</sequence>
<dbReference type="GO" id="GO:0009451">
    <property type="term" value="P:RNA modification"/>
    <property type="evidence" value="ECO:0007669"/>
    <property type="project" value="InterPro"/>
</dbReference>
<dbReference type="InterPro" id="IPR011990">
    <property type="entry name" value="TPR-like_helical_dom_sf"/>
</dbReference>
<dbReference type="AlphaFoldDB" id="A0A426Y1J4"/>
<feature type="repeat" description="PPR" evidence="2">
    <location>
        <begin position="192"/>
        <end position="222"/>
    </location>
</feature>
<name>A0A426Y1J4_ENSVE</name>
<keyword evidence="1" id="KW-0677">Repeat</keyword>
<dbReference type="EMBL" id="AMZH03015702">
    <property type="protein sequence ID" value="RRT45635.1"/>
    <property type="molecule type" value="Genomic_DNA"/>
</dbReference>
<dbReference type="PROSITE" id="PS51375">
    <property type="entry name" value="PPR"/>
    <property type="match status" value="3"/>
</dbReference>
<dbReference type="NCBIfam" id="TIGR00756">
    <property type="entry name" value="PPR"/>
    <property type="match status" value="3"/>
</dbReference>
<dbReference type="PANTHER" id="PTHR47926:SF347">
    <property type="entry name" value="PENTATRICOPEPTIDE REPEAT-CONTAINING PROTEIN"/>
    <property type="match status" value="1"/>
</dbReference>
<dbReference type="FunFam" id="1.25.40.10:FF:000242">
    <property type="entry name" value="Pentatricopeptide repeat-containing protein"/>
    <property type="match status" value="1"/>
</dbReference>
<dbReference type="Proteomes" id="UP000287651">
    <property type="component" value="Unassembled WGS sequence"/>
</dbReference>
<evidence type="ECO:0000256" key="1">
    <source>
        <dbReference type="ARBA" id="ARBA00022737"/>
    </source>
</evidence>
<evidence type="ECO:0000256" key="2">
    <source>
        <dbReference type="PROSITE-ProRule" id="PRU00708"/>
    </source>
</evidence>
<dbReference type="InterPro" id="IPR002885">
    <property type="entry name" value="PPR_rpt"/>
</dbReference>
<dbReference type="Pfam" id="PF01535">
    <property type="entry name" value="PPR"/>
    <property type="match status" value="4"/>
</dbReference>
<organism evidence="3 4">
    <name type="scientific">Ensete ventricosum</name>
    <name type="common">Abyssinian banana</name>
    <name type="synonym">Musa ensete</name>
    <dbReference type="NCBI Taxonomy" id="4639"/>
    <lineage>
        <taxon>Eukaryota</taxon>
        <taxon>Viridiplantae</taxon>
        <taxon>Streptophyta</taxon>
        <taxon>Embryophyta</taxon>
        <taxon>Tracheophyta</taxon>
        <taxon>Spermatophyta</taxon>
        <taxon>Magnoliopsida</taxon>
        <taxon>Liliopsida</taxon>
        <taxon>Zingiberales</taxon>
        <taxon>Musaceae</taxon>
        <taxon>Ensete</taxon>
    </lineage>
</organism>
<dbReference type="Gene3D" id="1.25.40.10">
    <property type="entry name" value="Tetratricopeptide repeat domain"/>
    <property type="match status" value="2"/>
</dbReference>
<protein>
    <recommendedName>
        <fullName evidence="5">Pentacotripeptide-repeat region of PRORP domain-containing protein</fullName>
    </recommendedName>
</protein>
<dbReference type="GO" id="GO:0003723">
    <property type="term" value="F:RNA binding"/>
    <property type="evidence" value="ECO:0007669"/>
    <property type="project" value="InterPro"/>
</dbReference>
<dbReference type="InterPro" id="IPR046848">
    <property type="entry name" value="E_motif"/>
</dbReference>
<feature type="repeat" description="PPR" evidence="2">
    <location>
        <begin position="223"/>
        <end position="257"/>
    </location>
</feature>